<sequence>MGHATELTVARVVAGSHLSWPAVRQSSGMPGGRSSGPSSSHACSPRSAARRMALGSDVIARFLPHLRPARWCEHRPVSGRARWCEEPAGSGRDRRREEMRGKSPAQGEAGELAAARRGEGTHRRYERGGEVEGVASPRRCVEV</sequence>
<proteinExistence type="predicted"/>
<reference evidence="2" key="2">
    <citation type="submission" date="2021-12" db="EMBL/GenBank/DDBJ databases">
        <title>Resequencing data analysis of finger millet.</title>
        <authorList>
            <person name="Hatakeyama M."/>
            <person name="Aluri S."/>
            <person name="Balachadran M.T."/>
            <person name="Sivarajan S.R."/>
            <person name="Poveda L."/>
            <person name="Shimizu-Inatsugi R."/>
            <person name="Schlapbach R."/>
            <person name="Sreeman S.M."/>
            <person name="Shimizu K.K."/>
        </authorList>
    </citation>
    <scope>NUCLEOTIDE SEQUENCE</scope>
</reference>
<keyword evidence="3" id="KW-1185">Reference proteome</keyword>
<comment type="caution">
    <text evidence="2">The sequence shown here is derived from an EMBL/GenBank/DDBJ whole genome shotgun (WGS) entry which is preliminary data.</text>
</comment>
<feature type="compositionally biased region" description="Basic and acidic residues" evidence="1">
    <location>
        <begin position="114"/>
        <end position="130"/>
    </location>
</feature>
<feature type="compositionally biased region" description="Low complexity" evidence="1">
    <location>
        <begin position="35"/>
        <end position="48"/>
    </location>
</feature>
<feature type="region of interest" description="Disordered" evidence="1">
    <location>
        <begin position="83"/>
        <end position="143"/>
    </location>
</feature>
<dbReference type="EMBL" id="BQKI01000082">
    <property type="protein sequence ID" value="GJN30844.1"/>
    <property type="molecule type" value="Genomic_DNA"/>
</dbReference>
<organism evidence="2 3">
    <name type="scientific">Eleusine coracana subsp. coracana</name>
    <dbReference type="NCBI Taxonomy" id="191504"/>
    <lineage>
        <taxon>Eukaryota</taxon>
        <taxon>Viridiplantae</taxon>
        <taxon>Streptophyta</taxon>
        <taxon>Embryophyta</taxon>
        <taxon>Tracheophyta</taxon>
        <taxon>Spermatophyta</taxon>
        <taxon>Magnoliopsida</taxon>
        <taxon>Liliopsida</taxon>
        <taxon>Poales</taxon>
        <taxon>Poaceae</taxon>
        <taxon>PACMAD clade</taxon>
        <taxon>Chloridoideae</taxon>
        <taxon>Cynodonteae</taxon>
        <taxon>Eleusininae</taxon>
        <taxon>Eleusine</taxon>
    </lineage>
</organism>
<evidence type="ECO:0000313" key="2">
    <source>
        <dbReference type="EMBL" id="GJN30844.1"/>
    </source>
</evidence>
<dbReference type="Proteomes" id="UP001054889">
    <property type="component" value="Unassembled WGS sequence"/>
</dbReference>
<name>A0AAV5F7J5_ELECO</name>
<protein>
    <submittedName>
        <fullName evidence="2">Uncharacterized protein</fullName>
    </submittedName>
</protein>
<accession>A0AAV5F7J5</accession>
<evidence type="ECO:0000313" key="3">
    <source>
        <dbReference type="Proteomes" id="UP001054889"/>
    </source>
</evidence>
<reference evidence="2" key="1">
    <citation type="journal article" date="2018" name="DNA Res.">
        <title>Multiple hybrid de novo genome assembly of finger millet, an orphan allotetraploid crop.</title>
        <authorList>
            <person name="Hatakeyama M."/>
            <person name="Aluri S."/>
            <person name="Balachadran M.T."/>
            <person name="Sivarajan S.R."/>
            <person name="Patrignani A."/>
            <person name="Gruter S."/>
            <person name="Poveda L."/>
            <person name="Shimizu-Inatsugi R."/>
            <person name="Baeten J."/>
            <person name="Francoijs K.J."/>
            <person name="Nataraja K.N."/>
            <person name="Reddy Y.A.N."/>
            <person name="Phadnis S."/>
            <person name="Ravikumar R.L."/>
            <person name="Schlapbach R."/>
            <person name="Sreeman S.M."/>
            <person name="Shimizu K.K."/>
        </authorList>
    </citation>
    <scope>NUCLEOTIDE SEQUENCE</scope>
</reference>
<dbReference type="AlphaFoldDB" id="A0AAV5F7J5"/>
<feature type="compositionally biased region" description="Basic and acidic residues" evidence="1">
    <location>
        <begin position="91"/>
        <end position="101"/>
    </location>
</feature>
<evidence type="ECO:0000256" key="1">
    <source>
        <dbReference type="SAM" id="MobiDB-lite"/>
    </source>
</evidence>
<gene>
    <name evidence="2" type="primary">gb19182</name>
    <name evidence="2" type="ORF">PR202_gb19182</name>
</gene>
<feature type="region of interest" description="Disordered" evidence="1">
    <location>
        <begin position="23"/>
        <end position="48"/>
    </location>
</feature>